<sequence>MNNKFFLPILLYVFVVYALSARGKCIVKKPEKIHKPKPINSAKYVVDAQMFIQGYEWGPAIPKIVVEFEDKVTGVDKDTFILKTGNITRVILDVYNSNKDGKQKKQSTNFVTFDLKVCTVFIDLINSSIGDASPFTFDYATSRSVWPEMLDLNLELVENKSFKVGKTVYGKDIAFKTFTKNLMENYVIPESANWEKDKFTLGDITLQRASFTPKSAKRDGVKNPLIIWLHGAGEGGVDVDIALLGNEVTALARKDIQKYFTTKKQKAAYILVVQTPTIWMDKSDGTYNTDIEPGKKQTSIYEDALFAAIKDYVTNNKDIDTKRIYVGGCSNGGYMTMDLMFEHAYMNKNVSDEMIEGAKNANIWFLQSEDDTTIDPLSSTIPAYYRLLKAGAKNVHLTLTDEVRGEDYPNAHYMGHYSWVYAFNDNVKTEFDNAKALADFENVTFDKETGLITSTKNYITHANCTKKGNMWAWLAEQSM</sequence>
<dbReference type="OrthoDB" id="2129119at2759"/>
<dbReference type="InterPro" id="IPR029058">
    <property type="entry name" value="AB_hydrolase_fold"/>
</dbReference>
<keyword evidence="1" id="KW-0732">Signal</keyword>
<dbReference type="AlphaFoldDB" id="A0A1Y1V8X0"/>
<accession>A0A1Y1V8X0</accession>
<feature type="domain" description="Esterase Ig-like N-terminal" evidence="2">
    <location>
        <begin position="51"/>
        <end position="149"/>
    </location>
</feature>
<organism evidence="3 4">
    <name type="scientific">Piromyces finnis</name>
    <dbReference type="NCBI Taxonomy" id="1754191"/>
    <lineage>
        <taxon>Eukaryota</taxon>
        <taxon>Fungi</taxon>
        <taxon>Fungi incertae sedis</taxon>
        <taxon>Chytridiomycota</taxon>
        <taxon>Chytridiomycota incertae sedis</taxon>
        <taxon>Neocallimastigomycetes</taxon>
        <taxon>Neocallimastigales</taxon>
        <taxon>Neocallimastigaceae</taxon>
        <taxon>Piromyces</taxon>
    </lineage>
</organism>
<dbReference type="Pfam" id="PF18435">
    <property type="entry name" value="EstA_Ig_like"/>
    <property type="match status" value="1"/>
</dbReference>
<dbReference type="Gene3D" id="3.40.50.1820">
    <property type="entry name" value="alpha/beta hydrolase"/>
    <property type="match status" value="1"/>
</dbReference>
<evidence type="ECO:0000313" key="3">
    <source>
        <dbReference type="EMBL" id="ORX48709.1"/>
    </source>
</evidence>
<evidence type="ECO:0000313" key="4">
    <source>
        <dbReference type="Proteomes" id="UP000193719"/>
    </source>
</evidence>
<reference evidence="3 4" key="1">
    <citation type="submission" date="2016-08" db="EMBL/GenBank/DDBJ databases">
        <title>Genomes of anaerobic fungi encode conserved fungal cellulosomes for biomass hydrolysis.</title>
        <authorList>
            <consortium name="DOE Joint Genome Institute"/>
            <person name="Haitjema C.H."/>
            <person name="Gilmore S.P."/>
            <person name="Henske J.K."/>
            <person name="Solomon K.V."/>
            <person name="De Groot R."/>
            <person name="Kuo A."/>
            <person name="Mondo S.J."/>
            <person name="Salamov A.A."/>
            <person name="Labutti K."/>
            <person name="Zhao Z."/>
            <person name="Chiniquy J."/>
            <person name="Barry K."/>
            <person name="Brewer H.M."/>
            <person name="Purvine S.O."/>
            <person name="Wright A.T."/>
            <person name="Boxma B."/>
            <person name="Van Alen T."/>
            <person name="Hackstein J.H."/>
            <person name="Baker S.E."/>
            <person name="Grigoriev I.V."/>
            <person name="O'Malley M.A."/>
        </authorList>
    </citation>
    <scope>NUCLEOTIDE SEQUENCE [LARGE SCALE GENOMIC DNA]</scope>
    <source>
        <strain evidence="4">finn</strain>
    </source>
</reference>
<feature type="signal peptide" evidence="1">
    <location>
        <begin position="1"/>
        <end position="20"/>
    </location>
</feature>
<keyword evidence="4" id="KW-1185">Reference proteome</keyword>
<dbReference type="Proteomes" id="UP000193719">
    <property type="component" value="Unassembled WGS sequence"/>
</dbReference>
<proteinExistence type="predicted"/>
<comment type="caution">
    <text evidence="3">The sequence shown here is derived from an EMBL/GenBank/DDBJ whole genome shotgun (WGS) entry which is preliminary data.</text>
</comment>
<protein>
    <recommendedName>
        <fullName evidence="2">Esterase Ig-like N-terminal domain-containing protein</fullName>
    </recommendedName>
</protein>
<evidence type="ECO:0000256" key="1">
    <source>
        <dbReference type="SAM" id="SignalP"/>
    </source>
</evidence>
<name>A0A1Y1V8X0_9FUNG</name>
<feature type="chain" id="PRO_5012869718" description="Esterase Ig-like N-terminal domain-containing protein" evidence="1">
    <location>
        <begin position="21"/>
        <end position="479"/>
    </location>
</feature>
<dbReference type="STRING" id="1754191.A0A1Y1V8X0"/>
<dbReference type="InterPro" id="IPR041172">
    <property type="entry name" value="EstA_Ig-like_N"/>
</dbReference>
<gene>
    <name evidence="3" type="ORF">BCR36DRAFT_404994</name>
</gene>
<dbReference type="EMBL" id="MCFH01000026">
    <property type="protein sequence ID" value="ORX48709.1"/>
    <property type="molecule type" value="Genomic_DNA"/>
</dbReference>
<dbReference type="SUPFAM" id="SSF53474">
    <property type="entry name" value="alpha/beta-Hydrolases"/>
    <property type="match status" value="1"/>
</dbReference>
<reference evidence="3 4" key="2">
    <citation type="submission" date="2016-08" db="EMBL/GenBank/DDBJ databases">
        <title>Pervasive Adenine N6-methylation of Active Genes in Fungi.</title>
        <authorList>
            <consortium name="DOE Joint Genome Institute"/>
            <person name="Mondo S.J."/>
            <person name="Dannebaum R.O."/>
            <person name="Kuo R.C."/>
            <person name="Labutti K."/>
            <person name="Haridas S."/>
            <person name="Kuo A."/>
            <person name="Salamov A."/>
            <person name="Ahrendt S.R."/>
            <person name="Lipzen A."/>
            <person name="Sullivan W."/>
            <person name="Andreopoulos W.B."/>
            <person name="Clum A."/>
            <person name="Lindquist E."/>
            <person name="Daum C."/>
            <person name="Ramamoorthy G.K."/>
            <person name="Gryganskyi A."/>
            <person name="Culley D."/>
            <person name="Magnuson J.K."/>
            <person name="James T.Y."/>
            <person name="O'Malley M.A."/>
            <person name="Stajich J.E."/>
            <person name="Spatafora J.W."/>
            <person name="Visel A."/>
            <person name="Grigoriev I.V."/>
        </authorList>
    </citation>
    <scope>NUCLEOTIDE SEQUENCE [LARGE SCALE GENOMIC DNA]</scope>
    <source>
        <strain evidence="4">finn</strain>
    </source>
</reference>
<evidence type="ECO:0000259" key="2">
    <source>
        <dbReference type="Pfam" id="PF18435"/>
    </source>
</evidence>